<dbReference type="PANTHER" id="PTHR38450">
    <property type="entry name" value="STAGE V SPORULATION PROTEIN AC-RELATED"/>
    <property type="match status" value="1"/>
</dbReference>
<dbReference type="PANTHER" id="PTHR38450:SF1">
    <property type="entry name" value="STAGE V SPORULATION PROTEIN AC"/>
    <property type="match status" value="1"/>
</dbReference>
<dbReference type="RefSeq" id="WP_366922414.1">
    <property type="nucleotide sequence ID" value="NZ_CP121694.1"/>
</dbReference>
<keyword evidence="1" id="KW-0472">Membrane</keyword>
<name>A0AAU0URV3_9FIRM</name>
<feature type="transmembrane region" description="Helical" evidence="1">
    <location>
        <begin position="75"/>
        <end position="94"/>
    </location>
</feature>
<reference evidence="2 3" key="1">
    <citation type="submission" date="2023-04" db="EMBL/GenBank/DDBJ databases">
        <authorList>
            <person name="Hsu D."/>
        </authorList>
    </citation>
    <scope>NUCLEOTIDE SEQUENCE [LARGE SCALE GENOMIC DNA]</scope>
    <source>
        <strain evidence="2 3">MK1</strain>
    </source>
</reference>
<organism evidence="2 3">
    <name type="scientific">Metallumcola ferriviriculae</name>
    <dbReference type="NCBI Taxonomy" id="3039180"/>
    <lineage>
        <taxon>Bacteria</taxon>
        <taxon>Bacillati</taxon>
        <taxon>Bacillota</taxon>
        <taxon>Clostridia</taxon>
        <taxon>Neomoorellales</taxon>
        <taxon>Desulfitibacteraceae</taxon>
        <taxon>Metallumcola</taxon>
    </lineage>
</organism>
<evidence type="ECO:0000256" key="1">
    <source>
        <dbReference type="SAM" id="Phobius"/>
    </source>
</evidence>
<keyword evidence="1" id="KW-0812">Transmembrane</keyword>
<dbReference type="Proteomes" id="UP001329915">
    <property type="component" value="Chromosome"/>
</dbReference>
<evidence type="ECO:0000313" key="3">
    <source>
        <dbReference type="Proteomes" id="UP001329915"/>
    </source>
</evidence>
<evidence type="ECO:0000313" key="2">
    <source>
        <dbReference type="EMBL" id="WRO23025.1"/>
    </source>
</evidence>
<feature type="transmembrane region" description="Helical" evidence="1">
    <location>
        <begin position="133"/>
        <end position="161"/>
    </location>
</feature>
<keyword evidence="1" id="KW-1133">Transmembrane helix</keyword>
<keyword evidence="3" id="KW-1185">Reference proteome</keyword>
<sequence length="162" mass="17148">MAATEGDLLDKQFQQAKKQAEQQEYQQLAQQVKPSQTWLKNAVAAFVVGGAITAIAQIIQNLFQAGGLTSKEAGTSTLVVMVFLGAFFTGLGIYDNLGKFAGAGSIVPITGFANSIVAPALEFKREGYVYGVAAKMFTVAGPVLVYGFVVSVIIGLVTFFLQ</sequence>
<dbReference type="InterPro" id="IPR005562">
    <property type="entry name" value="SpoVA"/>
</dbReference>
<dbReference type="KEGG" id="dbc:MFMK1_002871"/>
<dbReference type="Pfam" id="PF03862">
    <property type="entry name" value="SpoVAC_SpoVAEB"/>
    <property type="match status" value="1"/>
</dbReference>
<accession>A0AAU0URV3</accession>
<proteinExistence type="predicted"/>
<dbReference type="EMBL" id="CP121694">
    <property type="protein sequence ID" value="WRO23025.1"/>
    <property type="molecule type" value="Genomic_DNA"/>
</dbReference>
<feature type="transmembrane region" description="Helical" evidence="1">
    <location>
        <begin position="42"/>
        <end position="63"/>
    </location>
</feature>
<dbReference type="AlphaFoldDB" id="A0AAU0URV3"/>
<dbReference type="InterPro" id="IPR014203">
    <property type="entry name" value="Spore_V_AC"/>
</dbReference>
<gene>
    <name evidence="2" type="primary">spoVAC</name>
    <name evidence="2" type="ORF">MFMK1_002871</name>
</gene>
<feature type="transmembrane region" description="Helical" evidence="1">
    <location>
        <begin position="100"/>
        <end position="121"/>
    </location>
</feature>
<dbReference type="NCBIfam" id="TIGR02838">
    <property type="entry name" value="spore_V_AC"/>
    <property type="match status" value="1"/>
</dbReference>
<protein>
    <submittedName>
        <fullName evidence="2">Stage V sporulation protein AC</fullName>
    </submittedName>
</protein>